<reference evidence="4 5" key="1">
    <citation type="journal article" date="2024" name="Plant Biotechnol. J.">
        <title>Dendrobium thyrsiflorum genome and its molecular insights into genes involved in important horticultural traits.</title>
        <authorList>
            <person name="Chen B."/>
            <person name="Wang J.Y."/>
            <person name="Zheng P.J."/>
            <person name="Li K.L."/>
            <person name="Liang Y.M."/>
            <person name="Chen X.F."/>
            <person name="Zhang C."/>
            <person name="Zhao X."/>
            <person name="He X."/>
            <person name="Zhang G.Q."/>
            <person name="Liu Z.J."/>
            <person name="Xu Q."/>
        </authorList>
    </citation>
    <scope>NUCLEOTIDE SEQUENCE [LARGE SCALE GENOMIC DNA]</scope>
    <source>
        <strain evidence="4">GZMU011</strain>
    </source>
</reference>
<dbReference type="Proteomes" id="UP001552299">
    <property type="component" value="Unassembled WGS sequence"/>
</dbReference>
<dbReference type="Pfam" id="PF13966">
    <property type="entry name" value="zf-RVT"/>
    <property type="match status" value="1"/>
</dbReference>
<evidence type="ECO:0000256" key="1">
    <source>
        <dbReference type="SAM" id="MobiDB-lite"/>
    </source>
</evidence>
<keyword evidence="5" id="KW-1185">Reference proteome</keyword>
<dbReference type="PANTHER" id="PTHR33710:SF71">
    <property type="entry name" value="ENDONUCLEASE_EXONUCLEASE_PHOSPHATASE DOMAIN-CONTAINING PROTEIN"/>
    <property type="match status" value="1"/>
</dbReference>
<evidence type="ECO:0008006" key="6">
    <source>
        <dbReference type="Google" id="ProtNLM"/>
    </source>
</evidence>
<comment type="caution">
    <text evidence="4">The sequence shown here is derived from an EMBL/GenBank/DDBJ whole genome shotgun (WGS) entry which is preliminary data.</text>
</comment>
<dbReference type="Gene3D" id="3.60.10.10">
    <property type="entry name" value="Endonuclease/exonuclease/phosphatase"/>
    <property type="match status" value="1"/>
</dbReference>
<evidence type="ECO:0000259" key="2">
    <source>
        <dbReference type="Pfam" id="PF03372"/>
    </source>
</evidence>
<name>A0ABD0UBA2_DENTH</name>
<dbReference type="InterPro" id="IPR005135">
    <property type="entry name" value="Endo/exonuclease/phosphatase"/>
</dbReference>
<dbReference type="SUPFAM" id="SSF56219">
    <property type="entry name" value="DNase I-like"/>
    <property type="match status" value="1"/>
</dbReference>
<accession>A0ABD0UBA2</accession>
<sequence length="1031" mass="118247">MTVIDDCNRMRLSQRPKEGREEFVKEVPQGNWVSSKVDLTKIVRLDPSLFEASLPPFSKQTVPLTSAKPSSPRNWNKILVGTPSPGDFQISSFPTPDGTIPFPHEDIVDASDEWNLALVGYSLGRRPYYETLLRAFKIHDLPLCCWTPVGISKIATKVGDPLTVDALTASKSRLTYARVCVLVDSSAKYPDTIPISVEDKIFNLKIEYEWRPTVCSFCMSLNHSSSICPSNPNPEVVPPAAPPRGRSISRRTRPPSTNPKGLIPNPITHHTYPIPPEAPPPSQPLNNTTSPLNPPIDVSASGPIIPPSLIPSVLAGSWNIRGFNTSDKIFAAKNLVTRENLDMLCLLENRILPDNLSDPWFCSSHRVFENEESFHNFNYASPGRIWIKWNTERIAFSLMHSSKQHVTGIISNQSFQPCLLSVVYASNSFTERFSLWEDLKLQDPRDSMPWIIMGDFNCCRFQSEKFGGNTIPVSKIAPFNDFIFDTKLVEIPSSGIYHTWFNQRNINPILIRLDRMLANEAWFRVFPNSSYKALNYHISDHSTLILNKDPVLKSSPRFMYKNFWSKHTDFWSLLVTVFDETCHENHISWFYKRLKYLKSLIKRKDWASSNHIAAKCKSLEVQQLNCQMLLDKDPQNGRLQFIKFTITNTVVYWMRGALIPKTIIKAIGKICAKFLYFGGDQSKRLHLISWNKTCKPLDKGGLGIASLKAVRFALNCALICRCYNLHNPLSIWLRTRYRSPWKPHDPMDSAIWKNLCLTASCVRDNFKFIINDKSPASILWDHWCMGIKLSNHFPDLCHNFNAILKWDTVKDWTNNSSWNLPSYIGYDTANELNNLLSSIPILSNVTSNIVWKDNSKAIYKDFYKEYFEREASVDWHHFVWHKNKALRFSVFSWLALMGGLKTVDALARRNIYMTDPICPLCRCNLESLNHLFFECNYSFTVLVKLIPNFQYFYLRPSLIQSLNHVGSIVGTKLGKQGLLLTLNATVYYLWRERNNRRFGSSSHCVVTTTNLIAKVIKYKLSQRNYMESWKN</sequence>
<evidence type="ECO:0000259" key="3">
    <source>
        <dbReference type="Pfam" id="PF13966"/>
    </source>
</evidence>
<protein>
    <recommendedName>
        <fullName evidence="6">Reverse transcriptase zinc-binding domain-containing protein</fullName>
    </recommendedName>
</protein>
<proteinExistence type="predicted"/>
<feature type="compositionally biased region" description="Pro residues" evidence="1">
    <location>
        <begin position="273"/>
        <end position="283"/>
    </location>
</feature>
<dbReference type="Pfam" id="PF03372">
    <property type="entry name" value="Exo_endo_phos"/>
    <property type="match status" value="1"/>
</dbReference>
<evidence type="ECO:0000313" key="5">
    <source>
        <dbReference type="Proteomes" id="UP001552299"/>
    </source>
</evidence>
<gene>
    <name evidence="4" type="ORF">M5K25_020709</name>
</gene>
<dbReference type="AlphaFoldDB" id="A0ABD0UBA2"/>
<organism evidence="4 5">
    <name type="scientific">Dendrobium thyrsiflorum</name>
    <name type="common">Pinecone-like raceme dendrobium</name>
    <name type="synonym">Orchid</name>
    <dbReference type="NCBI Taxonomy" id="117978"/>
    <lineage>
        <taxon>Eukaryota</taxon>
        <taxon>Viridiplantae</taxon>
        <taxon>Streptophyta</taxon>
        <taxon>Embryophyta</taxon>
        <taxon>Tracheophyta</taxon>
        <taxon>Spermatophyta</taxon>
        <taxon>Magnoliopsida</taxon>
        <taxon>Liliopsida</taxon>
        <taxon>Asparagales</taxon>
        <taxon>Orchidaceae</taxon>
        <taxon>Epidendroideae</taxon>
        <taxon>Malaxideae</taxon>
        <taxon>Dendrobiinae</taxon>
        <taxon>Dendrobium</taxon>
    </lineage>
</organism>
<dbReference type="PANTHER" id="PTHR33710">
    <property type="entry name" value="BNAC02G09200D PROTEIN"/>
    <property type="match status" value="1"/>
</dbReference>
<feature type="domain" description="Endonuclease/exonuclease/phosphatase" evidence="2">
    <location>
        <begin position="316"/>
        <end position="541"/>
    </location>
</feature>
<dbReference type="InterPro" id="IPR036691">
    <property type="entry name" value="Endo/exonu/phosph_ase_sf"/>
</dbReference>
<dbReference type="InterPro" id="IPR026960">
    <property type="entry name" value="RVT-Znf"/>
</dbReference>
<evidence type="ECO:0000313" key="4">
    <source>
        <dbReference type="EMBL" id="KAL0909811.1"/>
    </source>
</evidence>
<feature type="region of interest" description="Disordered" evidence="1">
    <location>
        <begin position="229"/>
        <end position="292"/>
    </location>
</feature>
<feature type="domain" description="Reverse transcriptase zinc-binding" evidence="3">
    <location>
        <begin position="860"/>
        <end position="938"/>
    </location>
</feature>
<dbReference type="EMBL" id="JANQDX010000016">
    <property type="protein sequence ID" value="KAL0909811.1"/>
    <property type="molecule type" value="Genomic_DNA"/>
</dbReference>
<feature type="compositionally biased region" description="Pro residues" evidence="1">
    <location>
        <begin position="231"/>
        <end position="242"/>
    </location>
</feature>